<keyword evidence="8 14" id="KW-0067">ATP-binding</keyword>
<keyword evidence="5 16" id="KW-0812">Transmembrane</keyword>
<accession>A0A2H0TFP4</accession>
<dbReference type="InterPro" id="IPR018541">
    <property type="entry name" value="Ftsk_gamma"/>
</dbReference>
<feature type="binding site" evidence="14">
    <location>
        <begin position="393"/>
        <end position="400"/>
    </location>
    <ligand>
        <name>ATP</name>
        <dbReference type="ChEBI" id="CHEBI:30616"/>
    </ligand>
</feature>
<dbReference type="Pfam" id="PF17854">
    <property type="entry name" value="FtsK_alpha"/>
    <property type="match status" value="1"/>
</dbReference>
<feature type="region of interest" description="Disordered" evidence="15">
    <location>
        <begin position="711"/>
        <end position="735"/>
    </location>
</feature>
<evidence type="ECO:0000256" key="7">
    <source>
        <dbReference type="ARBA" id="ARBA00022829"/>
    </source>
</evidence>
<dbReference type="PANTHER" id="PTHR22683">
    <property type="entry name" value="SPORULATION PROTEIN RELATED"/>
    <property type="match status" value="1"/>
</dbReference>
<evidence type="ECO:0000256" key="15">
    <source>
        <dbReference type="SAM" id="MobiDB-lite"/>
    </source>
</evidence>
<keyword evidence="3" id="KW-1003">Cell membrane</keyword>
<dbReference type="InterPro" id="IPR050206">
    <property type="entry name" value="FtsK/SpoIIIE/SftA"/>
</dbReference>
<dbReference type="Gene3D" id="3.30.980.40">
    <property type="match status" value="1"/>
</dbReference>
<proteinExistence type="inferred from homology"/>
<dbReference type="Proteomes" id="UP000229383">
    <property type="component" value="Unassembled WGS sequence"/>
</dbReference>
<dbReference type="InterPro" id="IPR036388">
    <property type="entry name" value="WH-like_DNA-bd_sf"/>
</dbReference>
<evidence type="ECO:0000256" key="1">
    <source>
        <dbReference type="ARBA" id="ARBA00004651"/>
    </source>
</evidence>
<dbReference type="InterPro" id="IPR036390">
    <property type="entry name" value="WH_DNA-bd_sf"/>
</dbReference>
<dbReference type="SUPFAM" id="SSF52540">
    <property type="entry name" value="P-loop containing nucleoside triphosphate hydrolases"/>
    <property type="match status" value="1"/>
</dbReference>
<evidence type="ECO:0000259" key="17">
    <source>
        <dbReference type="PROSITE" id="PS50901"/>
    </source>
</evidence>
<comment type="subcellular location">
    <subcellularLocation>
        <location evidence="1">Cell membrane</location>
        <topology evidence="1">Multi-pass membrane protein</topology>
    </subcellularLocation>
</comment>
<feature type="domain" description="FtsK" evidence="17">
    <location>
        <begin position="376"/>
        <end position="565"/>
    </location>
</feature>
<evidence type="ECO:0000256" key="11">
    <source>
        <dbReference type="ARBA" id="ARBA00023136"/>
    </source>
</evidence>
<evidence type="ECO:0000313" key="19">
    <source>
        <dbReference type="Proteomes" id="UP000229383"/>
    </source>
</evidence>
<organism evidence="18 19">
    <name type="scientific">Candidatus Niyogibacteria bacterium CG10_big_fil_rev_8_21_14_0_10_42_19</name>
    <dbReference type="NCBI Taxonomy" id="1974725"/>
    <lineage>
        <taxon>Bacteria</taxon>
        <taxon>Candidatus Niyogiibacteriota</taxon>
    </lineage>
</organism>
<keyword evidence="10" id="KW-0238">DNA-binding</keyword>
<dbReference type="Pfam" id="PF09397">
    <property type="entry name" value="FtsK_gamma"/>
    <property type="match status" value="1"/>
</dbReference>
<dbReference type="Pfam" id="PF13491">
    <property type="entry name" value="FtsK_4TM"/>
    <property type="match status" value="1"/>
</dbReference>
<dbReference type="SMART" id="SM00382">
    <property type="entry name" value="AAA"/>
    <property type="match status" value="1"/>
</dbReference>
<dbReference type="PROSITE" id="PS50901">
    <property type="entry name" value="FTSK"/>
    <property type="match status" value="1"/>
</dbReference>
<feature type="transmembrane region" description="Helical" evidence="16">
    <location>
        <begin position="68"/>
        <end position="85"/>
    </location>
</feature>
<evidence type="ECO:0000256" key="16">
    <source>
        <dbReference type="SAM" id="Phobius"/>
    </source>
</evidence>
<dbReference type="InterPro" id="IPR025199">
    <property type="entry name" value="FtsK_4TM"/>
</dbReference>
<evidence type="ECO:0000313" key="18">
    <source>
        <dbReference type="EMBL" id="PIR70379.1"/>
    </source>
</evidence>
<dbReference type="CDD" id="cd01127">
    <property type="entry name" value="TrwB_TraG_TraD_VirD4"/>
    <property type="match status" value="1"/>
</dbReference>
<dbReference type="Gene3D" id="1.10.10.10">
    <property type="entry name" value="Winged helix-like DNA-binding domain superfamily/Winged helix DNA-binding domain"/>
    <property type="match status" value="1"/>
</dbReference>
<evidence type="ECO:0000256" key="12">
    <source>
        <dbReference type="ARBA" id="ARBA00023306"/>
    </source>
</evidence>
<dbReference type="PANTHER" id="PTHR22683:SF41">
    <property type="entry name" value="DNA TRANSLOCASE FTSK"/>
    <property type="match status" value="1"/>
</dbReference>
<evidence type="ECO:0000256" key="6">
    <source>
        <dbReference type="ARBA" id="ARBA00022741"/>
    </source>
</evidence>
<feature type="transmembrane region" description="Helical" evidence="16">
    <location>
        <begin position="90"/>
        <end position="112"/>
    </location>
</feature>
<keyword evidence="11 16" id="KW-0472">Membrane</keyword>
<protein>
    <submittedName>
        <fullName evidence="18">Cell division protein FtsK</fullName>
    </submittedName>
</protein>
<evidence type="ECO:0000256" key="3">
    <source>
        <dbReference type="ARBA" id="ARBA00022475"/>
    </source>
</evidence>
<feature type="transmembrane region" description="Helical" evidence="16">
    <location>
        <begin position="28"/>
        <end position="48"/>
    </location>
</feature>
<evidence type="ECO:0000256" key="5">
    <source>
        <dbReference type="ARBA" id="ARBA00022692"/>
    </source>
</evidence>
<comment type="similarity">
    <text evidence="2">Belongs to the FtsK/SpoIIIE/SftA family.</text>
</comment>
<dbReference type="EMBL" id="PFCN01000021">
    <property type="protein sequence ID" value="PIR70379.1"/>
    <property type="molecule type" value="Genomic_DNA"/>
</dbReference>
<reference evidence="19" key="1">
    <citation type="submission" date="2017-09" db="EMBL/GenBank/DDBJ databases">
        <title>Depth-based differentiation of microbial function through sediment-hosted aquifers and enrichment of novel symbionts in the deep terrestrial subsurface.</title>
        <authorList>
            <person name="Probst A.J."/>
            <person name="Ladd B."/>
            <person name="Jarett J.K."/>
            <person name="Geller-Mcgrath D.E."/>
            <person name="Sieber C.M.K."/>
            <person name="Emerson J.B."/>
            <person name="Anantharaman K."/>
            <person name="Thomas B.C."/>
            <person name="Malmstrom R."/>
            <person name="Stieglmeier M."/>
            <person name="Klingl A."/>
            <person name="Woyke T."/>
            <person name="Ryan C.M."/>
            <person name="Banfield J.F."/>
        </authorList>
    </citation>
    <scope>NUCLEOTIDE SEQUENCE [LARGE SCALE GENOMIC DNA]</scope>
</reference>
<dbReference type="SUPFAM" id="SSF46785">
    <property type="entry name" value="Winged helix' DNA-binding domain"/>
    <property type="match status" value="1"/>
</dbReference>
<evidence type="ECO:0000256" key="13">
    <source>
        <dbReference type="ARBA" id="ARBA00025923"/>
    </source>
</evidence>
<dbReference type="GO" id="GO:0051301">
    <property type="term" value="P:cell division"/>
    <property type="evidence" value="ECO:0007669"/>
    <property type="project" value="UniProtKB-KW"/>
</dbReference>
<dbReference type="Pfam" id="PF01580">
    <property type="entry name" value="FtsK_SpoIIIE"/>
    <property type="match status" value="1"/>
</dbReference>
<keyword evidence="9 16" id="KW-1133">Transmembrane helix</keyword>
<evidence type="ECO:0000256" key="9">
    <source>
        <dbReference type="ARBA" id="ARBA00022989"/>
    </source>
</evidence>
<evidence type="ECO:0000256" key="4">
    <source>
        <dbReference type="ARBA" id="ARBA00022618"/>
    </source>
</evidence>
<dbReference type="InterPro" id="IPR003593">
    <property type="entry name" value="AAA+_ATPase"/>
</dbReference>
<dbReference type="GO" id="GO:0003677">
    <property type="term" value="F:DNA binding"/>
    <property type="evidence" value="ECO:0007669"/>
    <property type="project" value="UniProtKB-KW"/>
</dbReference>
<sequence length="735" mass="80783">MMKKNRHPKKPGKKGWFEGLNQETKQSVFAVFSFCVSFILVLSITGRAGVVGAFIERIFERSFGKMEFLIPILFFIVGFSLVLSFRPSFLLPTVIGGLLFLFSTLGAADIVFGDRVAGVAGMIVAKPLVGLFDFWASLIIVMALFVISILVVMNSSILKRKDLEEDDDGEKKLSFFGIVAGIFKRKKKNIDLAPAEIKTSEEAKEEVVIEKNKPEKIGRIEHTKEGEFLVAKNPGKERSHQGFKPIPFDLLEDDRGKPSSGDIKANANIIQRTFKNFGIDVEMAEVSVGPSVTQYTLRPAQGVKLSRITALHNDLALALAAHPIRIEAPIPGRSVVGIEIPNRVIALVGLKKLIGSDEFMHSKHALNLALGKDVSGKSVFASINKMPHLLIAGSTGSGKSVAIHAMMLSLLYRNGPGQLKFLLIDPKRVELSSYSGIPHLLAPVITDAKKAILALKWCTSEMERRYEYISAAGVRDILSYQATAQSQEHPMPYIMIVIDELADIMATYPRELEASIVRLAQMSRAVGIHLVVSTQRPSVEVITGLIKANITSRIAFQVASQVDSRTILDMAGAEKLLGNGDMLFLAGDAAKPRRIQGSFVSEKEVSKIAQYVEEAYSEYAINERESIDVSSVEEKGKSIFDDVSIQDVSEDDLYMEAENIVMEAGKASASYLQRRLRVGYARAARLLDMLEERGIVGPGEGAKAREVYGAKTFEESKKEEKETGGGEDFFKTMQS</sequence>
<evidence type="ECO:0000256" key="2">
    <source>
        <dbReference type="ARBA" id="ARBA00006474"/>
    </source>
</evidence>
<comment type="caution">
    <text evidence="18">The sequence shown here is derived from an EMBL/GenBank/DDBJ whole genome shotgun (WGS) entry which is preliminary data.</text>
</comment>
<keyword evidence="4 18" id="KW-0132">Cell division</keyword>
<dbReference type="InterPro" id="IPR027417">
    <property type="entry name" value="P-loop_NTPase"/>
</dbReference>
<keyword evidence="6 14" id="KW-0547">Nucleotide-binding</keyword>
<keyword evidence="12" id="KW-0131">Cell cycle</keyword>
<evidence type="ECO:0000256" key="10">
    <source>
        <dbReference type="ARBA" id="ARBA00023125"/>
    </source>
</evidence>
<name>A0A2H0TFP4_9BACT</name>
<dbReference type="SMART" id="SM00843">
    <property type="entry name" value="Ftsk_gamma"/>
    <property type="match status" value="1"/>
</dbReference>
<dbReference type="InterPro" id="IPR002543">
    <property type="entry name" value="FtsK_dom"/>
</dbReference>
<evidence type="ECO:0000256" key="14">
    <source>
        <dbReference type="PROSITE-ProRule" id="PRU00289"/>
    </source>
</evidence>
<dbReference type="GO" id="GO:0005886">
    <property type="term" value="C:plasma membrane"/>
    <property type="evidence" value="ECO:0007669"/>
    <property type="project" value="UniProtKB-SubCell"/>
</dbReference>
<dbReference type="GO" id="GO:0007059">
    <property type="term" value="P:chromosome segregation"/>
    <property type="evidence" value="ECO:0007669"/>
    <property type="project" value="UniProtKB-KW"/>
</dbReference>
<comment type="subunit">
    <text evidence="13">Homohexamer. Forms a ring that surrounds DNA.</text>
</comment>
<keyword evidence="7" id="KW-0159">Chromosome partition</keyword>
<gene>
    <name evidence="18" type="ORF">COU46_01805</name>
</gene>
<evidence type="ECO:0000256" key="8">
    <source>
        <dbReference type="ARBA" id="ARBA00022840"/>
    </source>
</evidence>
<dbReference type="InterPro" id="IPR041027">
    <property type="entry name" value="FtsK_alpha"/>
</dbReference>
<dbReference type="Gene3D" id="3.40.50.300">
    <property type="entry name" value="P-loop containing nucleotide triphosphate hydrolases"/>
    <property type="match status" value="1"/>
</dbReference>
<dbReference type="GO" id="GO:0005524">
    <property type="term" value="F:ATP binding"/>
    <property type="evidence" value="ECO:0007669"/>
    <property type="project" value="UniProtKB-UniRule"/>
</dbReference>
<dbReference type="AlphaFoldDB" id="A0A2H0TFP4"/>
<feature type="transmembrane region" description="Helical" evidence="16">
    <location>
        <begin position="132"/>
        <end position="153"/>
    </location>
</feature>